<dbReference type="Gene3D" id="1.50.10.10">
    <property type="match status" value="1"/>
</dbReference>
<feature type="domain" description="Mannosylglycerate hydrolase MGH1-like glycoside hydrolase" evidence="1">
    <location>
        <begin position="384"/>
        <end position="632"/>
    </location>
</feature>
<evidence type="ECO:0000313" key="3">
    <source>
        <dbReference type="Proteomes" id="UP001317532"/>
    </source>
</evidence>
<dbReference type="RefSeq" id="WP_317996427.1">
    <property type="nucleotide sequence ID" value="NZ_AP025523.1"/>
</dbReference>
<dbReference type="SUPFAM" id="SSF48208">
    <property type="entry name" value="Six-hairpin glycosidases"/>
    <property type="match status" value="1"/>
</dbReference>
<reference evidence="2 3" key="1">
    <citation type="journal article" date="2022" name="ISME Commun">
        <title>Vulcanimicrobium alpinus gen. nov. sp. nov., the first cultivated representative of the candidate phylum 'Eremiobacterota', is a metabolically versatile aerobic anoxygenic phototroph.</title>
        <authorList>
            <person name="Yabe S."/>
            <person name="Muto K."/>
            <person name="Abe K."/>
            <person name="Yokota A."/>
            <person name="Staudigel H."/>
            <person name="Tebo B.M."/>
        </authorList>
    </citation>
    <scope>NUCLEOTIDE SEQUENCE [LARGE SCALE GENOMIC DNA]</scope>
    <source>
        <strain evidence="2 3">WC8-2</strain>
    </source>
</reference>
<evidence type="ECO:0000259" key="1">
    <source>
        <dbReference type="Pfam" id="PF22422"/>
    </source>
</evidence>
<dbReference type="Pfam" id="PF22422">
    <property type="entry name" value="MGH1-like_GH"/>
    <property type="match status" value="1"/>
</dbReference>
<dbReference type="EMBL" id="AP025523">
    <property type="protein sequence ID" value="BDE05380.1"/>
    <property type="molecule type" value="Genomic_DNA"/>
</dbReference>
<dbReference type="InterPro" id="IPR012341">
    <property type="entry name" value="6hp_glycosidase-like_sf"/>
</dbReference>
<dbReference type="PANTHER" id="PTHR34987">
    <property type="entry name" value="C, PUTATIVE (AFU_ORTHOLOGUE AFUA_3G02880)-RELATED"/>
    <property type="match status" value="1"/>
</dbReference>
<dbReference type="AlphaFoldDB" id="A0AAN1XUS9"/>
<dbReference type="InterPro" id="IPR008928">
    <property type="entry name" value="6-hairpin_glycosidase_sf"/>
</dbReference>
<proteinExistence type="predicted"/>
<protein>
    <recommendedName>
        <fullName evidence="1">Mannosylglycerate hydrolase MGH1-like glycoside hydrolase domain-containing protein</fullName>
    </recommendedName>
</protein>
<accession>A0AAN1XUS9</accession>
<dbReference type="GO" id="GO:0005975">
    <property type="term" value="P:carbohydrate metabolic process"/>
    <property type="evidence" value="ECO:0007669"/>
    <property type="project" value="InterPro"/>
</dbReference>
<dbReference type="KEGG" id="vab:WPS_06560"/>
<dbReference type="Proteomes" id="UP001317532">
    <property type="component" value="Chromosome"/>
</dbReference>
<sequence>MGPTFDAQRNEFSAYVLREEQTPFGLTLGNFKTFASSTPKGGIRGLWDADTDQIIFGAHQIAYRAGDDETLFPHQIVREFTFLPYAQIAEFEIGRDLHVTEAFFVPHGPKHDRVVSFVVDVTVHNASATAKTVRLFPWALLIGQRFYGEPEKEVCATVRGRFIRSFGEETGWVRWWGGSRAPDAVAVALREQTLLQGMMRGTLGTGEHLGEITPHLAEFSSRRIFGAFEYRLEIPPGGREPLRLAVVFHKDGDERSKPVLEQLLADDDALPATERYYAEKLGDARLLTPSPLINRGVVWAKCNMLRVIKEYPQGWGSTNSPPSDILVSRDTSWFVHGYDYLLPQFSRDAIELFNRFIEPSGQVVEYVRGVNGFSTFYDLNVNDDTPLHIIAILHHYNATLDDAWLRGVYPLVTKIADYMLTQRDANGLLFCTAAGEDMFGITSWRNIIPLYKLDGAVTEINAEAYFALEATARLAAIVDDRAAWEKYSAEASALRDAMLAKLFNADTSAFVLNYDTDGNYQDNFTADEVFPVLFEVAEPAVRRAILKRLMESDFTTPVGLRTISTADSWYFPSHGFGLLGGVWPDLTLWFAVALARNGAHHEAAHWLERVYETMEGGASRNTVPGQFGEWFDGGSLTNRGMYLSPWTGAKYLWAVAETVCGLDGYRTSGRPHIAPLLPADWTWTAAVRVHWGGRRHSYVIDAERKIVVGDMDFASADDPYQVYYAGRDVSDEVRTSPVEVGAVAFEDERGAVRIYVCNDRERPRDVVLDFREQIFRQRVDAGRMAEIRIGEPMLVDAMETRVRREAAAPV</sequence>
<gene>
    <name evidence="2" type="ORF">WPS_06560</name>
</gene>
<evidence type="ECO:0000313" key="2">
    <source>
        <dbReference type="EMBL" id="BDE05380.1"/>
    </source>
</evidence>
<organism evidence="2 3">
    <name type="scientific">Vulcanimicrobium alpinum</name>
    <dbReference type="NCBI Taxonomy" id="3016050"/>
    <lineage>
        <taxon>Bacteria</taxon>
        <taxon>Bacillati</taxon>
        <taxon>Vulcanimicrobiota</taxon>
        <taxon>Vulcanimicrobiia</taxon>
        <taxon>Vulcanimicrobiales</taxon>
        <taxon>Vulcanimicrobiaceae</taxon>
        <taxon>Vulcanimicrobium</taxon>
    </lineage>
</organism>
<dbReference type="PANTHER" id="PTHR34987:SF4">
    <property type="entry name" value="ALPHA-L-RHAMNOSIDASE C-TERMINAL DOMAIN-CONTAINING PROTEIN"/>
    <property type="match status" value="1"/>
</dbReference>
<dbReference type="InterPro" id="IPR054491">
    <property type="entry name" value="MGH1-like_GH"/>
</dbReference>
<name>A0AAN1XUS9_UNVUL</name>
<keyword evidence="3" id="KW-1185">Reference proteome</keyword>